<comment type="caution">
    <text evidence="1">The sequence shown here is derived from an EMBL/GenBank/DDBJ whole genome shotgun (WGS) entry which is preliminary data.</text>
</comment>
<proteinExistence type="predicted"/>
<organism evidence="1">
    <name type="scientific">Brassica cretica</name>
    <name type="common">Mustard</name>
    <dbReference type="NCBI Taxonomy" id="69181"/>
    <lineage>
        <taxon>Eukaryota</taxon>
        <taxon>Viridiplantae</taxon>
        <taxon>Streptophyta</taxon>
        <taxon>Embryophyta</taxon>
        <taxon>Tracheophyta</taxon>
        <taxon>Spermatophyta</taxon>
        <taxon>Magnoliopsida</taxon>
        <taxon>eudicotyledons</taxon>
        <taxon>Gunneridae</taxon>
        <taxon>Pentapetalae</taxon>
        <taxon>rosids</taxon>
        <taxon>malvids</taxon>
        <taxon>Brassicales</taxon>
        <taxon>Brassicaceae</taxon>
        <taxon>Brassiceae</taxon>
        <taxon>Brassica</taxon>
    </lineage>
</organism>
<reference evidence="1" key="1">
    <citation type="submission" date="2019-12" db="EMBL/GenBank/DDBJ databases">
        <title>Genome sequencing and annotation of Brassica cretica.</title>
        <authorList>
            <person name="Studholme D.J."/>
            <person name="Sarris P.F."/>
        </authorList>
    </citation>
    <scope>NUCLEOTIDE SEQUENCE</scope>
    <source>
        <strain evidence="1">PFS-102/07</strain>
        <tissue evidence="1">Leaf</tissue>
    </source>
</reference>
<sequence>MFLNRSRSGGDPCSSYAACFGWWFLGGGGSSAVPKLWERIRVLASSGVFVSSVFTSALCGISLPHNFVSGLLTLFGDVSPVKINVVVSYQSNFSGAIRGIYSFGEAMLEFHV</sequence>
<dbReference type="AlphaFoldDB" id="A0A8S9IYY5"/>
<dbReference type="EMBL" id="QGKY02001015">
    <property type="protein sequence ID" value="KAF2574582.1"/>
    <property type="molecule type" value="Genomic_DNA"/>
</dbReference>
<name>A0A8S9IYY5_BRACR</name>
<gene>
    <name evidence="1" type="ORF">F2Q70_00005066</name>
</gene>
<protein>
    <submittedName>
        <fullName evidence="1">Uncharacterized protein</fullName>
    </submittedName>
</protein>
<accession>A0A8S9IYY5</accession>
<evidence type="ECO:0000313" key="1">
    <source>
        <dbReference type="EMBL" id="KAF2574582.1"/>
    </source>
</evidence>